<dbReference type="PATRIC" id="fig|420247.28.peg.1570"/>
<dbReference type="EnsemblBacteria" id="ABQ87785">
    <property type="protein sequence ID" value="ABQ87785"/>
    <property type="gene ID" value="Msm_1580"/>
</dbReference>
<dbReference type="KEGG" id="msi:Msm_1580"/>
<dbReference type="eggNOG" id="arCOG10868">
    <property type="taxonomic scope" value="Archaea"/>
</dbReference>
<dbReference type="HOGENOM" id="CLU_1801726_0_0_2"/>
<organism evidence="1 2">
    <name type="scientific">Methanobrevibacter smithii (strain ATCC 35061 / DSM 861 / OCM 144 / PS)</name>
    <dbReference type="NCBI Taxonomy" id="420247"/>
    <lineage>
        <taxon>Archaea</taxon>
        <taxon>Methanobacteriati</taxon>
        <taxon>Methanobacteriota</taxon>
        <taxon>Methanomada group</taxon>
        <taxon>Methanobacteria</taxon>
        <taxon>Methanobacteriales</taxon>
        <taxon>Methanobacteriaceae</taxon>
        <taxon>Methanobrevibacter</taxon>
    </lineage>
</organism>
<evidence type="ECO:0000313" key="2">
    <source>
        <dbReference type="Proteomes" id="UP000001992"/>
    </source>
</evidence>
<reference evidence="1 2" key="1">
    <citation type="journal article" date="2007" name="Proc. Natl. Acad. Sci. U.S.A.">
        <title>Genomic and metabolic adaptations of Methanobrevibacter smithii to the human gut.</title>
        <authorList>
            <person name="Samuel B.S."/>
            <person name="Hansen E.E."/>
            <person name="Manchester J.K."/>
            <person name="Coutinho P.M."/>
            <person name="Henrissat B."/>
            <person name="Fulton R."/>
            <person name="Latreille P."/>
            <person name="Kim K."/>
            <person name="Wilson R.K."/>
            <person name="Gordon J.I."/>
        </authorList>
    </citation>
    <scope>NUCLEOTIDE SEQUENCE [LARGE SCALE GENOMIC DNA]</scope>
    <source>
        <strain evidence="2">ATCC 35061 / DSM 861 / OCM 144 / PS</strain>
    </source>
</reference>
<dbReference type="Proteomes" id="UP000001992">
    <property type="component" value="Chromosome"/>
</dbReference>
<dbReference type="EMBL" id="CP000678">
    <property type="protein sequence ID" value="ABQ87785.1"/>
    <property type="molecule type" value="Genomic_DNA"/>
</dbReference>
<sequence>MIYQKQDKLIKGLAKYYGQDLFDYLEALEKETDEIHEPLPCTKIKKVYSTELITPNFKGLLMDFVYEMVDDSYIHYEHYSGNLTHGNLTHTGRYDMELHEETGKPINTIIISTGNPNKSETECWIGKVNKYTPIRIIFLKKYP</sequence>
<protein>
    <submittedName>
        <fullName evidence="1">Uncharacterized protein</fullName>
    </submittedName>
</protein>
<accession>A5UNK7</accession>
<evidence type="ECO:0000313" key="1">
    <source>
        <dbReference type="EMBL" id="ABQ87785.1"/>
    </source>
</evidence>
<keyword evidence="2" id="KW-1185">Reference proteome</keyword>
<name>A5UNK7_METS3</name>
<proteinExistence type="predicted"/>
<dbReference type="BioCyc" id="MSMI420247:GHWZ-1620-MONOMER"/>
<gene>
    <name evidence="1" type="ordered locus">Msm_1580</name>
</gene>
<dbReference type="AlphaFoldDB" id="A5UNK7"/>